<evidence type="ECO:0000313" key="2">
    <source>
        <dbReference type="Proteomes" id="UP001234297"/>
    </source>
</evidence>
<comment type="caution">
    <text evidence="1">The sequence shown here is derived from an EMBL/GenBank/DDBJ whole genome shotgun (WGS) entry which is preliminary data.</text>
</comment>
<organism evidence="1 2">
    <name type="scientific">Persea americana</name>
    <name type="common">Avocado</name>
    <dbReference type="NCBI Taxonomy" id="3435"/>
    <lineage>
        <taxon>Eukaryota</taxon>
        <taxon>Viridiplantae</taxon>
        <taxon>Streptophyta</taxon>
        <taxon>Embryophyta</taxon>
        <taxon>Tracheophyta</taxon>
        <taxon>Spermatophyta</taxon>
        <taxon>Magnoliopsida</taxon>
        <taxon>Magnoliidae</taxon>
        <taxon>Laurales</taxon>
        <taxon>Lauraceae</taxon>
        <taxon>Persea</taxon>
    </lineage>
</organism>
<gene>
    <name evidence="1" type="ORF">MRB53_012352</name>
</gene>
<accession>A0ACC2LXF0</accession>
<sequence length="669" mass="74597">MFYSHTFLSRKGPLANVWIAAHLQHKLRKSQVADINISTSVDYIMFPEVPMALRLSGSLLLGVVRIYSRKVNYLYHDCNEAVTRMRTAFASIQVNLPEDAVQAPFHSITLPERFELDTLDIDSIYYDEAPDDHLGTYEEITIKEKISGDGNPYAAFCVDEDALMDTSQTGTSGPPGQRAEPMDEDFLHLFPGSKDVNIVDSTPSNREDECSRKNNEERLSSDLPEIEILRDFVQPQPFEGEDLPAWHGVDNDTVEHHEPFSPTINLKENHSPTTKELSLSGVGSLPFPSNSIPVTIVSTEERRVSDLPLPSHSHSILVTPGSTEGLGVSDLRVPSGPVFAEIAIQPTSSKEKQKAKSRKTTQFFDESLVLNNELVKKQLQDTSKLLRKRKNLPLTAPDVWKSYKRLRIEQLFVEHTMNGVCDYLHEFLRKSFYRVDPNLTGDLPEFGDAESPCGTPTFEMDIEHPRSKEERVDGAIPESMPFPSGGEEFTPVFSDNLGSVPSQTGKSMESEVLLTPKSIPSGLDDPKSETPILLSDRPLHVGGTLTPDLLHSAEAEVLNFLESDNTQDVGHEDEACTLPVRTRAVAQYLRIQPPDVSLGQSGDSRHLSLNRILEGKTRKQCARVLFETLVLVTCKFVNLQQEEAYGFVHLCARSWVSDVASTIVAYLEI</sequence>
<dbReference type="Proteomes" id="UP001234297">
    <property type="component" value="Chromosome 3"/>
</dbReference>
<keyword evidence="2" id="KW-1185">Reference proteome</keyword>
<evidence type="ECO:0000313" key="1">
    <source>
        <dbReference type="EMBL" id="KAJ8638085.1"/>
    </source>
</evidence>
<name>A0ACC2LXF0_PERAE</name>
<proteinExistence type="predicted"/>
<dbReference type="EMBL" id="CM056811">
    <property type="protein sequence ID" value="KAJ8638085.1"/>
    <property type="molecule type" value="Genomic_DNA"/>
</dbReference>
<protein>
    <submittedName>
        <fullName evidence="1">Uncharacterized protein</fullName>
    </submittedName>
</protein>
<reference evidence="1 2" key="1">
    <citation type="journal article" date="2022" name="Hortic Res">
        <title>A haplotype resolved chromosomal level avocado genome allows analysis of novel avocado genes.</title>
        <authorList>
            <person name="Nath O."/>
            <person name="Fletcher S.J."/>
            <person name="Hayward A."/>
            <person name="Shaw L.M."/>
            <person name="Masouleh A.K."/>
            <person name="Furtado A."/>
            <person name="Henry R.J."/>
            <person name="Mitter N."/>
        </authorList>
    </citation>
    <scope>NUCLEOTIDE SEQUENCE [LARGE SCALE GENOMIC DNA]</scope>
    <source>
        <strain evidence="2">cv. Hass</strain>
    </source>
</reference>